<gene>
    <name evidence="3" type="ORF">ACFFLH_02140</name>
</gene>
<dbReference type="InterPro" id="IPR003808">
    <property type="entry name" value="Fe-S_metab-assoc_dom"/>
</dbReference>
<dbReference type="EMBL" id="JBHLZN010000001">
    <property type="protein sequence ID" value="MFB9885213.1"/>
    <property type="molecule type" value="Genomic_DNA"/>
</dbReference>
<evidence type="ECO:0000259" key="2">
    <source>
        <dbReference type="Pfam" id="PF02657"/>
    </source>
</evidence>
<dbReference type="Proteomes" id="UP001589628">
    <property type="component" value="Unassembled WGS sequence"/>
</dbReference>
<keyword evidence="4" id="KW-1185">Reference proteome</keyword>
<reference evidence="3 4" key="1">
    <citation type="submission" date="2024-09" db="EMBL/GenBank/DDBJ databases">
        <authorList>
            <person name="Sun Q."/>
            <person name="Mori K."/>
        </authorList>
    </citation>
    <scope>NUCLEOTIDE SEQUENCE [LARGE SCALE GENOMIC DNA]</scope>
    <source>
        <strain evidence="3 4">ATCC 51285</strain>
    </source>
</reference>
<protein>
    <submittedName>
        <fullName evidence="3">SufE family protein</fullName>
    </submittedName>
</protein>
<evidence type="ECO:0000256" key="1">
    <source>
        <dbReference type="ARBA" id="ARBA00010282"/>
    </source>
</evidence>
<dbReference type="SUPFAM" id="SSF82649">
    <property type="entry name" value="SufE/NifU"/>
    <property type="match status" value="1"/>
</dbReference>
<comment type="caution">
    <text evidence="3">The sequence shown here is derived from an EMBL/GenBank/DDBJ whole genome shotgun (WGS) entry which is preliminary data.</text>
</comment>
<dbReference type="PANTHER" id="PTHR43597">
    <property type="entry name" value="SULFUR ACCEPTOR PROTEIN CSDE"/>
    <property type="match status" value="1"/>
</dbReference>
<feature type="domain" description="Fe-S metabolism associated" evidence="2">
    <location>
        <begin position="30"/>
        <end position="148"/>
    </location>
</feature>
<evidence type="ECO:0000313" key="4">
    <source>
        <dbReference type="Proteomes" id="UP001589628"/>
    </source>
</evidence>
<dbReference type="Pfam" id="PF02657">
    <property type="entry name" value="SufE"/>
    <property type="match status" value="1"/>
</dbReference>
<accession>A0ABV5Z7G3</accession>
<sequence length="157" mass="17613">MTAITQADALMQLRQHPWLEQSRATLLQPLMQANGWEGRYRELMRLGKELPALPATLLAQAEPIQGCESAVNWVYGLAEDQRFYCWLDGDARIIKGLLAILLLQVNGQPLAQLQTWDGAEDFAALQLERHLSPSRGNGLRLIRQRIQAAISELSQPS</sequence>
<name>A0ABV5Z7G3_9GAMM</name>
<dbReference type="PANTHER" id="PTHR43597:SF5">
    <property type="entry name" value="SUFE-LIKE PROTEIN 2, CHLOROPLASTIC"/>
    <property type="match status" value="1"/>
</dbReference>
<evidence type="ECO:0000313" key="3">
    <source>
        <dbReference type="EMBL" id="MFB9885213.1"/>
    </source>
</evidence>
<comment type="similarity">
    <text evidence="1">Belongs to the SufE family.</text>
</comment>
<organism evidence="3 4">
    <name type="scientific">Balneatrix alpica</name>
    <dbReference type="NCBI Taxonomy" id="75684"/>
    <lineage>
        <taxon>Bacteria</taxon>
        <taxon>Pseudomonadati</taxon>
        <taxon>Pseudomonadota</taxon>
        <taxon>Gammaproteobacteria</taxon>
        <taxon>Oceanospirillales</taxon>
        <taxon>Balneatrichaceae</taxon>
        <taxon>Balneatrix</taxon>
    </lineage>
</organism>
<proteinExistence type="inferred from homology"/>
<dbReference type="Gene3D" id="3.90.1010.10">
    <property type="match status" value="1"/>
</dbReference>
<dbReference type="RefSeq" id="WP_051527716.1">
    <property type="nucleotide sequence ID" value="NZ_JBHLZN010000001.1"/>
</dbReference>